<organism evidence="2">
    <name type="scientific">hydrothermal vent metagenome</name>
    <dbReference type="NCBI Taxonomy" id="652676"/>
    <lineage>
        <taxon>unclassified sequences</taxon>
        <taxon>metagenomes</taxon>
        <taxon>ecological metagenomes</taxon>
    </lineage>
</organism>
<evidence type="ECO:0008006" key="3">
    <source>
        <dbReference type="Google" id="ProtNLM"/>
    </source>
</evidence>
<protein>
    <recommendedName>
        <fullName evidence="3">Lipoprotein</fullName>
    </recommendedName>
</protein>
<name>A0A1W1E823_9ZZZZ</name>
<dbReference type="EMBL" id="FPIB01000010">
    <property type="protein sequence ID" value="SFV90114.1"/>
    <property type="molecule type" value="Genomic_DNA"/>
</dbReference>
<sequence>MYLKSIHHYLKTIFVAGALLMLTGCGYKIPLLKDKKSAYLLKKDMQIMAYSTRLNYPKIYGYDDMVSIFLYRSKHSYRGFTISLDENSIDSSFADDDLLDKEDRIPAKYYDVYYTNKKNWPTYWVLINDPRYPKIYFKWEPTSIRHVNGKKYDKGKLEVMLLPKGASKISKKRFAYYVSHIPKTSKKNNISQGVSLFNPFGGSFSLSQALNTVFPDDKNKGIQIKYQGYNKSNGTYIYDLKYNGSYNGRIVYYPNNGGYTIMSVGIEHGQSVNGYFSDGRLYTPQCGHTNADNINDAIKKAVNCIYKQTY</sequence>
<keyword evidence="1" id="KW-0472">Membrane</keyword>
<keyword evidence="1" id="KW-0812">Transmembrane</keyword>
<dbReference type="PROSITE" id="PS51257">
    <property type="entry name" value="PROKAR_LIPOPROTEIN"/>
    <property type="match status" value="1"/>
</dbReference>
<feature type="transmembrane region" description="Helical" evidence="1">
    <location>
        <begin position="6"/>
        <end position="27"/>
    </location>
</feature>
<keyword evidence="1" id="KW-1133">Transmembrane helix</keyword>
<evidence type="ECO:0000256" key="1">
    <source>
        <dbReference type="SAM" id="Phobius"/>
    </source>
</evidence>
<gene>
    <name evidence="2" type="ORF">MNB_SV-4-1229</name>
</gene>
<evidence type="ECO:0000313" key="2">
    <source>
        <dbReference type="EMBL" id="SFV90114.1"/>
    </source>
</evidence>
<reference evidence="2" key="1">
    <citation type="submission" date="2016-10" db="EMBL/GenBank/DDBJ databases">
        <authorList>
            <person name="de Groot N.N."/>
        </authorList>
    </citation>
    <scope>NUCLEOTIDE SEQUENCE</scope>
</reference>
<dbReference type="AlphaFoldDB" id="A0A1W1E823"/>
<accession>A0A1W1E823</accession>
<proteinExistence type="predicted"/>